<organism evidence="3 4">
    <name type="scientific">Bacillus thuringiensis</name>
    <dbReference type="NCBI Taxonomy" id="1428"/>
    <lineage>
        <taxon>Bacteria</taxon>
        <taxon>Bacillati</taxon>
        <taxon>Bacillota</taxon>
        <taxon>Bacilli</taxon>
        <taxon>Bacillales</taxon>
        <taxon>Bacillaceae</taxon>
        <taxon>Bacillus</taxon>
        <taxon>Bacillus cereus group</taxon>
    </lineage>
</organism>
<feature type="domain" description="PA14" evidence="2">
    <location>
        <begin position="1814"/>
        <end position="1957"/>
    </location>
</feature>
<evidence type="ECO:0000259" key="2">
    <source>
        <dbReference type="PROSITE" id="PS51820"/>
    </source>
</evidence>
<feature type="region of interest" description="Disordered" evidence="1">
    <location>
        <begin position="1"/>
        <end position="24"/>
    </location>
</feature>
<dbReference type="EMBL" id="NVDU01000003">
    <property type="protein sequence ID" value="PFV35643.1"/>
    <property type="molecule type" value="Genomic_DNA"/>
</dbReference>
<feature type="region of interest" description="Disordered" evidence="1">
    <location>
        <begin position="636"/>
        <end position="655"/>
    </location>
</feature>
<proteinExistence type="predicted"/>
<dbReference type="Gene3D" id="3.90.182.10">
    <property type="entry name" value="Toxin - Anthrax Protective Antigen,domain 1"/>
    <property type="match status" value="1"/>
</dbReference>
<comment type="caution">
    <text evidence="3">The sequence shown here is derived from an EMBL/GenBank/DDBJ whole genome shotgun (WGS) entry which is preliminary data.</text>
</comment>
<gene>
    <name evidence="3" type="ORF">COK99_01090</name>
</gene>
<dbReference type="PROSITE" id="PS51820">
    <property type="entry name" value="PA14"/>
    <property type="match status" value="1"/>
</dbReference>
<dbReference type="SMART" id="SM00758">
    <property type="entry name" value="PA14"/>
    <property type="match status" value="1"/>
</dbReference>
<protein>
    <recommendedName>
        <fullName evidence="2">PA14 domain-containing protein</fullName>
    </recommendedName>
</protein>
<dbReference type="Gene3D" id="2.60.120.560">
    <property type="entry name" value="Exo-inulinase, domain 1"/>
    <property type="match status" value="1"/>
</dbReference>
<feature type="compositionally biased region" description="Polar residues" evidence="1">
    <location>
        <begin position="1833"/>
        <end position="1843"/>
    </location>
</feature>
<evidence type="ECO:0000313" key="4">
    <source>
        <dbReference type="Proteomes" id="UP000223366"/>
    </source>
</evidence>
<evidence type="ECO:0000313" key="3">
    <source>
        <dbReference type="EMBL" id="PFV35643.1"/>
    </source>
</evidence>
<feature type="compositionally biased region" description="Basic residues" evidence="1">
    <location>
        <begin position="1"/>
        <end position="10"/>
    </location>
</feature>
<dbReference type="RefSeq" id="WP_098685531.1">
    <property type="nucleotide sequence ID" value="NZ_NVDU01000003.1"/>
</dbReference>
<accession>A0A9X7GG23</accession>
<reference evidence="3 4" key="1">
    <citation type="submission" date="2017-09" db="EMBL/GenBank/DDBJ databases">
        <title>Large-scale bioinformatics analysis of Bacillus genomes uncovers conserved roles of natural products in bacterial physiology.</title>
        <authorList>
            <consortium name="Agbiome Team Llc"/>
            <person name="Bleich R.M."/>
            <person name="Grubbs K.J."/>
            <person name="Santa Maria K.C."/>
            <person name="Allen S.E."/>
            <person name="Farag S."/>
            <person name="Shank E.A."/>
            <person name="Bowers A."/>
        </authorList>
    </citation>
    <scope>NUCLEOTIDE SEQUENCE [LARGE SCALE GENOMIC DNA]</scope>
    <source>
        <strain evidence="3 4">AFS060060</strain>
    </source>
</reference>
<name>A0A9X7GG23_BACTU</name>
<sequence>MSKAKHKRNAIHSGIGDNDDLFTKSPQKEDVVEDFQYAARLRGKKKHETMIYPEIPFEYGISYDGRLLEKYNEKPYQFEVNAHPEKTLAYEIEETKELPVKRLWEAKACFEAEVWRLNMQYSFNWKGHTGIRDKRTAEYAVDWKGMYKLEDYGDVKDLFTSDKGIYIGYNDNKTTWHLSGDGSYVLDGLNRPFFSGVIARNMMSWNAYETEFDFRAILNNGAGQFGRTRRYNPSTGGFYSAPAWDDDIVGLIFQAKDPSNFYMMLWEAEERIAGSSRAADNLDGIDVFNDYDEYVNRSVNSDTKNWGHFCNNTGWGTRHKRIYKVTNGVMRRVYIDDLSNGFGWTMFNMHGVKIKTNGANVQIFVRQHPGASYIKCYDFNTDWGNGSFGMFNVSQSCEFHGVKVTQYKIIEGRIPESGWHTTDEPNKRIADVAAWYVDNDVGFRRKCDAANVRYGDVDIFYINGYTRVAENGTIDVAGRNGPITVHAKDYTTWKDYSGRFPQNYSEYFEFNGIGDQILANNAQDYVSEKMNLPGFIMDDISGQVVDPKTGTLIITGKTGQIIARNNNPPDAGKKYAKCYVRCGIVEVTPDHRDFNTALVVFDDIKKVFRDDYNEFFNREDYINKKEKYELIKPVKKPKPVPPDVEPEESDGGCRIDDPVVKPPDEIIDECWDDFDFDGIRLVMWSCTFPIEKLKKTFEEKVFAYNGWVTFNPLASFKPNKWTYYKMTPIEATINPKYDKVKWANRDDFDRIPVGTKVIAKTTEWYKAIFPADIKNSGIITSDKDLISHIPPCPEHFYHPTDKEDRMPDTFEVIHFLLDAFSNSADVVMWYESNPTLTTESADKRPESLAQEGKSGMPIVLTSNENDNIVIHCKENPRWVPWSSGKYIGYGKVNGKRPFFGDGSGKADMVNVSTEVVFFPDNLDMETLKGPFIDIYDKEFPNNPRVKYKLNPKGTKVDFFSNHTDAYNWYTDWYSNWVESKETLQANMSDITVVENPLELNPYDSNVAKDYDPDNTFIERIEVTSNNEFIKVWIEEKKGKEDGLFGSYYRFPLTSQTYEQKWQVQGDYQEWTQSYEIKSYMDKIEIPVQASGAFKILHVKVGNTLISQDKNNGWTLEDDVVILHGSGIRPGMINIKYATGSIHNVFQINELGSYKEIYLNGILLDSKKYEIKDHTLTINKDILNLYDWVHFQSYHIDELHDPTKRNYLGEKKYTQLDFQEDIPMKKENPNYNDPFYEGSLCFNWGYRSPKKLHADESFSAMSMFLPEDIQFDVDVDMEVVYPVGNAVDISNFTGEWKQWDQHPDKVFDTKGNHIDGPGDWHGPPEAGYDKVINLINQGYYSGWYNPKHVELKDYAFSFKVESRTLWDDDLYGCVFRFNPETCSGYSFEWDSGGAGVNGMAIYKLTCKNPDQVGKGHLNFSKVRLAHDPEWWDPDGSDNKPIPNRKFYTHDVKVSVIGNKFQVYVDGKLKLEAIDKENTYKSGAWGPITYSNPDTYFWNFWLQTYKRMTPKERPGFRKHLQFTKKRKVIEGEEAFYEIELDEEVMKEKFEKEYLNFCQSVKLEPRFVVSTEYYIRNDASDYEVYFKEFQKIRVLELSPSVLEANPLGHTSIQEAVKRYGNFDISKNIEIVQDVYQNWNKYKVEDFDVLTFTPADCNAGTDFSDDMIDFVRKFKASSNKVIIFSHDTISGNIKNTVKLLEEFGFKKANYEPYTRGDKITLIDPSFNYPYPLTGTIDVSVSHWNQCLNGIPIYKFAHENRPWLSYIDNVYYSEAGDSTYYCDGRFRQQLSDNEMKIWVNLMCRIAQWKPSEKPKMTAYGQSRLFATVRGQNPPIPDPNQNKYPSKNEPTVPVLQPPTESDPNDGFTVSWNGYIYAPQTGYYRFKAQVNDGFRLWIADKLLINEWHITSAEDFFPSYEASVYMEGGKWYPIRANFFDNVGQAVIRLHWSRPGKDFERIHPKYLTPYLGYKLFAQVKKARPLPWHPLVHNGYYYHQEREHYLYAEKKEYIVTPDKNNSIVIQPRPQQGCPIIVQDNQGNTLRKVTFYDDNWNLTLENKEVFHGNGYAKYYLNYKGIDKETLKVYLNGNLIEANDLIFHEEVSAIEFMKEINVTDIIEVRYILLYSYILDINSNLETDSAQIILHNNYEENKMKNMKVIYESAKETPFYRAKEIVLNPLLTHNHTGFLYLSETGEQDAKIIQAHLSDKTISNSGKEKVLVTVSILDKYNNPCPNKIVKIYRDDKPIDAEFITNEAGEVYIYDTPAPPKGLISIYRIECNDLRKELLLNYYAENKKERFYIDVVAPKLAILSGVDDYATIKMTLRDSSWNPVMKDKKINIEYRDTHGNARKKEVITNDFGQAEFILSGLKEKHGEIMIKVSYDMGFEQAASYVYIKVIGG</sequence>
<dbReference type="Pfam" id="PF07691">
    <property type="entry name" value="PA14"/>
    <property type="match status" value="1"/>
</dbReference>
<dbReference type="Proteomes" id="UP000223366">
    <property type="component" value="Unassembled WGS sequence"/>
</dbReference>
<dbReference type="InterPro" id="IPR037524">
    <property type="entry name" value="PA14/GLEYA"/>
</dbReference>
<dbReference type="Gene3D" id="2.60.120.200">
    <property type="match status" value="1"/>
</dbReference>
<feature type="region of interest" description="Disordered" evidence="1">
    <location>
        <begin position="1825"/>
        <end position="1856"/>
    </location>
</feature>
<dbReference type="SUPFAM" id="SSF56988">
    <property type="entry name" value="Anthrax protective antigen"/>
    <property type="match status" value="1"/>
</dbReference>
<evidence type="ECO:0000256" key="1">
    <source>
        <dbReference type="SAM" id="MobiDB-lite"/>
    </source>
</evidence>
<dbReference type="InterPro" id="IPR011658">
    <property type="entry name" value="PA14_dom"/>
</dbReference>